<dbReference type="GO" id="GO:0140933">
    <property type="term" value="F:5'-(N(7)-methylguanosine 5'-triphospho)-[mRNA] hydrolase activity"/>
    <property type="evidence" value="ECO:0007669"/>
    <property type="project" value="InterPro"/>
</dbReference>
<sequence length="595" mass="67033">MSNNSSKKSKSRSNTPAKKGAASKNSNTEGTQSLSPKTEQAFKDALEDVHTRFILNLPIEELSSSNRIFFQLEQGWWFYEDIICDEMEDNETSDTNGQQTISYAAAIQKVSLPRFKKLQPFCRKMFEISPLLSPLCDQFNELWAEFSRYRRKISTYGTILLNKSATAVILCQDYNTKAWTFPAGKVNQGEKGIEAGARETYEETGFDPMCTLGLTKTMQEVNSDLPWDMLNEDHALRYTESDGSGKLRTCFICYGVPDDFPFAPVARKEVSAVEWHKLNDLPKRSFAVAPFLPHLRRWIKKNVKNRRNKTPGKRDKSTSKKRAGSKGKDRGSRNATPAKSIISDSNDDLIESGLGQVGGENRWSEEEMFKVNEKLIGKKIEYDGNPQIFATKGFDGNDPHAFRVVGGGFMNTGASNIASAPDAKELQPLYRQESGDDSDFQPFFSNGNTPWGEDTSLTESKEIKNKSKNQHSNKSGRTSDDKNDRIKSNASGLAILTMLRGDSPIESEPRVIPAVDAIEPNSNSDVFMTDREITSRSQKQKIDQVERKSELKIQENEHFVSMKEWVRNLPETKPTEIFGNFKFDVGMIMNAMNVK</sequence>
<dbReference type="PANTHER" id="PTHR23114:SF17">
    <property type="entry name" value="M7GPPPN-MRNA HYDROLASE"/>
    <property type="match status" value="1"/>
</dbReference>
<dbReference type="GO" id="GO:0005737">
    <property type="term" value="C:cytoplasm"/>
    <property type="evidence" value="ECO:0007669"/>
    <property type="project" value="UniProtKB-SubCell"/>
</dbReference>
<dbReference type="GO" id="GO:0000290">
    <property type="term" value="P:deadenylation-dependent decapping of nuclear-transcribed mRNA"/>
    <property type="evidence" value="ECO:0007669"/>
    <property type="project" value="InterPro"/>
</dbReference>
<dbReference type="SUPFAM" id="SSF55811">
    <property type="entry name" value="Nudix"/>
    <property type="match status" value="1"/>
</dbReference>
<protein>
    <recommendedName>
        <fullName evidence="5">Nudix hydrolase domain-containing protein</fullName>
    </recommendedName>
</protein>
<dbReference type="InterPro" id="IPR036189">
    <property type="entry name" value="DCP2_BoxA_sf"/>
</dbReference>
<dbReference type="Proteomes" id="UP001054902">
    <property type="component" value="Unassembled WGS sequence"/>
</dbReference>
<reference evidence="6 7" key="1">
    <citation type="journal article" date="2021" name="Sci. Rep.">
        <title>The genome of the diatom Chaetoceros tenuissimus carries an ancient integrated fragment of an extant virus.</title>
        <authorList>
            <person name="Hongo Y."/>
            <person name="Kimura K."/>
            <person name="Takaki Y."/>
            <person name="Yoshida Y."/>
            <person name="Baba S."/>
            <person name="Kobayashi G."/>
            <person name="Nagasaki K."/>
            <person name="Hano T."/>
            <person name="Tomaru Y."/>
        </authorList>
    </citation>
    <scope>NUCLEOTIDE SEQUENCE [LARGE SCALE GENOMIC DNA]</scope>
    <source>
        <strain evidence="6 7">NIES-3715</strain>
    </source>
</reference>
<dbReference type="PANTHER" id="PTHR23114">
    <property type="entry name" value="M7GPPPN-MRNA HYDROLASE"/>
    <property type="match status" value="1"/>
</dbReference>
<feature type="compositionally biased region" description="Basic residues" evidence="4">
    <location>
        <begin position="302"/>
        <end position="311"/>
    </location>
</feature>
<proteinExistence type="inferred from homology"/>
<evidence type="ECO:0000256" key="3">
    <source>
        <dbReference type="ARBA" id="ARBA00023211"/>
    </source>
</evidence>
<comment type="similarity">
    <text evidence="2">Belongs to the Nudix hydrolase family. DCP2 subfamily.</text>
</comment>
<dbReference type="GO" id="GO:0030145">
    <property type="term" value="F:manganese ion binding"/>
    <property type="evidence" value="ECO:0007669"/>
    <property type="project" value="InterPro"/>
</dbReference>
<comment type="caution">
    <text evidence="6">The sequence shown here is derived from an EMBL/GenBank/DDBJ whole genome shotgun (WGS) entry which is preliminary data.</text>
</comment>
<accession>A0AAD3CMN5</accession>
<dbReference type="Pfam" id="PF05026">
    <property type="entry name" value="DCP2"/>
    <property type="match status" value="1"/>
</dbReference>
<feature type="region of interest" description="Disordered" evidence="4">
    <location>
        <begin position="431"/>
        <end position="487"/>
    </location>
</feature>
<evidence type="ECO:0000313" key="6">
    <source>
        <dbReference type="EMBL" id="GFH48746.1"/>
    </source>
</evidence>
<evidence type="ECO:0000256" key="1">
    <source>
        <dbReference type="ARBA" id="ARBA00004496"/>
    </source>
</evidence>
<dbReference type="Gene3D" id="3.90.79.10">
    <property type="entry name" value="Nucleoside Triphosphate Pyrophosphohydrolase"/>
    <property type="match status" value="1"/>
</dbReference>
<dbReference type="SMART" id="SM01125">
    <property type="entry name" value="DCP2"/>
    <property type="match status" value="1"/>
</dbReference>
<dbReference type="SUPFAM" id="SSF140586">
    <property type="entry name" value="Dcp2 domain-like"/>
    <property type="match status" value="1"/>
</dbReference>
<name>A0AAD3CMN5_9STRA</name>
<dbReference type="InterPro" id="IPR007722">
    <property type="entry name" value="DCP2_BoxA"/>
</dbReference>
<evidence type="ECO:0000313" key="7">
    <source>
        <dbReference type="Proteomes" id="UP001054902"/>
    </source>
</evidence>
<dbReference type="InterPro" id="IPR015797">
    <property type="entry name" value="NUDIX_hydrolase-like_dom_sf"/>
</dbReference>
<comment type="subcellular location">
    <subcellularLocation>
        <location evidence="1">Cytoplasm</location>
    </subcellularLocation>
</comment>
<evidence type="ECO:0000256" key="2">
    <source>
        <dbReference type="ARBA" id="ARBA00005279"/>
    </source>
</evidence>
<evidence type="ECO:0000256" key="4">
    <source>
        <dbReference type="SAM" id="MobiDB-lite"/>
    </source>
</evidence>
<organism evidence="6 7">
    <name type="scientific">Chaetoceros tenuissimus</name>
    <dbReference type="NCBI Taxonomy" id="426638"/>
    <lineage>
        <taxon>Eukaryota</taxon>
        <taxon>Sar</taxon>
        <taxon>Stramenopiles</taxon>
        <taxon>Ochrophyta</taxon>
        <taxon>Bacillariophyta</taxon>
        <taxon>Coscinodiscophyceae</taxon>
        <taxon>Chaetocerotophycidae</taxon>
        <taxon>Chaetocerotales</taxon>
        <taxon>Chaetocerotaceae</taxon>
        <taxon>Chaetoceros</taxon>
    </lineage>
</organism>
<dbReference type="InterPro" id="IPR000086">
    <property type="entry name" value="NUDIX_hydrolase_dom"/>
</dbReference>
<dbReference type="EMBL" id="BLLK01000029">
    <property type="protein sequence ID" value="GFH48746.1"/>
    <property type="molecule type" value="Genomic_DNA"/>
</dbReference>
<dbReference type="CDD" id="cd03672">
    <property type="entry name" value="NUDIX_Dcp2p_Nudt20"/>
    <property type="match status" value="1"/>
</dbReference>
<feature type="compositionally biased region" description="Polar residues" evidence="4">
    <location>
        <begin position="23"/>
        <end position="37"/>
    </location>
</feature>
<dbReference type="InterPro" id="IPR044099">
    <property type="entry name" value="Dcp2_NUDIX"/>
</dbReference>
<feature type="region of interest" description="Disordered" evidence="4">
    <location>
        <begin position="1"/>
        <end position="37"/>
    </location>
</feature>
<feature type="region of interest" description="Disordered" evidence="4">
    <location>
        <begin position="302"/>
        <end position="357"/>
    </location>
</feature>
<dbReference type="GO" id="GO:0000184">
    <property type="term" value="P:nuclear-transcribed mRNA catabolic process, nonsense-mediated decay"/>
    <property type="evidence" value="ECO:0007669"/>
    <property type="project" value="InterPro"/>
</dbReference>
<feature type="compositionally biased region" description="Basic and acidic residues" evidence="4">
    <location>
        <begin position="477"/>
        <end position="487"/>
    </location>
</feature>
<dbReference type="PROSITE" id="PS51462">
    <property type="entry name" value="NUDIX"/>
    <property type="match status" value="1"/>
</dbReference>
<dbReference type="GO" id="GO:0003723">
    <property type="term" value="F:RNA binding"/>
    <property type="evidence" value="ECO:0007669"/>
    <property type="project" value="InterPro"/>
</dbReference>
<dbReference type="Gene3D" id="1.10.10.1050">
    <property type="entry name" value="Dcp2, box A domain"/>
    <property type="match status" value="1"/>
</dbReference>
<dbReference type="Pfam" id="PF00293">
    <property type="entry name" value="NUDIX"/>
    <property type="match status" value="1"/>
</dbReference>
<gene>
    <name evidence="6" type="ORF">CTEN210_05222</name>
</gene>
<keyword evidence="3" id="KW-0464">Manganese</keyword>
<keyword evidence="7" id="KW-1185">Reference proteome</keyword>
<feature type="domain" description="Nudix hydrolase" evidence="5">
    <location>
        <begin position="151"/>
        <end position="301"/>
    </location>
</feature>
<dbReference type="AlphaFoldDB" id="A0AAD3CMN5"/>
<evidence type="ECO:0000259" key="5">
    <source>
        <dbReference type="PROSITE" id="PS51462"/>
    </source>
</evidence>